<comment type="caution">
    <text evidence="1">The sequence shown here is derived from an EMBL/GenBank/DDBJ whole genome shotgun (WGS) entry which is preliminary data.</text>
</comment>
<dbReference type="EMBL" id="VFPV01000002">
    <property type="protein sequence ID" value="TQN03310.1"/>
    <property type="molecule type" value="Genomic_DNA"/>
</dbReference>
<reference evidence="1 2" key="1">
    <citation type="submission" date="2019-06" db="EMBL/GenBank/DDBJ databases">
        <title>Genomic Encyclopedia of Archaeal and Bacterial Type Strains, Phase II (KMG-II): from individual species to whole genera.</title>
        <authorList>
            <person name="Goeker M."/>
        </authorList>
    </citation>
    <scope>NUCLEOTIDE SEQUENCE [LARGE SCALE GENOMIC DNA]</scope>
    <source>
        <strain evidence="1 2">DSM 7270</strain>
    </source>
</reference>
<organism evidence="1 2">
    <name type="scientific">Acidovorax temperans</name>
    <dbReference type="NCBI Taxonomy" id="80878"/>
    <lineage>
        <taxon>Bacteria</taxon>
        <taxon>Pseudomonadati</taxon>
        <taxon>Pseudomonadota</taxon>
        <taxon>Betaproteobacteria</taxon>
        <taxon>Burkholderiales</taxon>
        <taxon>Comamonadaceae</taxon>
        <taxon>Acidovorax</taxon>
    </lineage>
</organism>
<dbReference type="SUPFAM" id="SSF103642">
    <property type="entry name" value="Sec-C motif"/>
    <property type="match status" value="1"/>
</dbReference>
<dbReference type="Gene3D" id="3.10.450.50">
    <property type="match status" value="1"/>
</dbReference>
<evidence type="ECO:0008006" key="3">
    <source>
        <dbReference type="Google" id="ProtNLM"/>
    </source>
</evidence>
<dbReference type="Proteomes" id="UP000316993">
    <property type="component" value="Unassembled WGS sequence"/>
</dbReference>
<dbReference type="InterPro" id="IPR004027">
    <property type="entry name" value="SEC_C_motif"/>
</dbReference>
<evidence type="ECO:0000313" key="1">
    <source>
        <dbReference type="EMBL" id="TQN03310.1"/>
    </source>
</evidence>
<dbReference type="RefSeq" id="WP_244939053.1">
    <property type="nucleotide sequence ID" value="NZ_DAMBBS010000006.1"/>
</dbReference>
<accession>A0A543L7R5</accession>
<dbReference type="InterPro" id="IPR036255">
    <property type="entry name" value="YgfB-like_sf"/>
</dbReference>
<dbReference type="Pfam" id="PF03695">
    <property type="entry name" value="UPF0149"/>
    <property type="match status" value="1"/>
</dbReference>
<gene>
    <name evidence="1" type="ORF">BDD18_1979</name>
</gene>
<dbReference type="InterPro" id="IPR011978">
    <property type="entry name" value="YgfB-like"/>
</dbReference>
<name>A0A543L7R5_9BURK</name>
<dbReference type="AlphaFoldDB" id="A0A543L7R5"/>
<dbReference type="NCBIfam" id="TIGR02292">
    <property type="entry name" value="ygfB_yecA"/>
    <property type="match status" value="1"/>
</dbReference>
<evidence type="ECO:0000313" key="2">
    <source>
        <dbReference type="Proteomes" id="UP000316993"/>
    </source>
</evidence>
<sequence length="287" mass="31703">MNPTESTAPQGDAELTATSSAAAPALGLTAAELEELDNLLDDLRTRGEEIPQWEFCDGFMTAVICSRRPIAPAEYLPMLLGDGAELEVAEGEPLPLLPAFADAAQQARFLELWDRRWNEIVTQLDTDVKTLDDERTFQPEAMDMRGAVASLPEAERAEMEGQEIPSFGQVWALGFMFAVENWPEDWAAPRDKEAAQWLDDALDSIVALTEDDTGKPEVCMYNEDGPPSTSQARVEAFGEAIWAVYDLRQLWKSMGPRVETLRKAPEPGRNDPCHCGSGKKYKKCHGA</sequence>
<dbReference type="Pfam" id="PF02810">
    <property type="entry name" value="SEC-C"/>
    <property type="match status" value="1"/>
</dbReference>
<proteinExistence type="predicted"/>
<dbReference type="SUPFAM" id="SSF101327">
    <property type="entry name" value="YgfB-like"/>
    <property type="match status" value="1"/>
</dbReference>
<protein>
    <recommendedName>
        <fullName evidence="3">Zinc chelation protein SecC</fullName>
    </recommendedName>
</protein>